<keyword evidence="3" id="KW-0807">Transducer</keyword>
<dbReference type="Gene3D" id="1.10.287.950">
    <property type="entry name" value="Methyl-accepting chemotaxis protein"/>
    <property type="match status" value="1"/>
</dbReference>
<protein>
    <submittedName>
        <fullName evidence="7">MCP four helix bundle domain-containing protein</fullName>
    </submittedName>
</protein>
<keyword evidence="5" id="KW-0472">Membrane</keyword>
<keyword evidence="1" id="KW-0145">Chemotaxis</keyword>
<proteinExistence type="inferred from homology"/>
<evidence type="ECO:0000256" key="5">
    <source>
        <dbReference type="SAM" id="Phobius"/>
    </source>
</evidence>
<keyword evidence="5" id="KW-1133">Transmembrane helix</keyword>
<comment type="caution">
    <text evidence="7">The sequence shown here is derived from an EMBL/GenBank/DDBJ whole genome shotgun (WGS) entry which is preliminary data.</text>
</comment>
<evidence type="ECO:0000256" key="1">
    <source>
        <dbReference type="ARBA" id="ARBA00022500"/>
    </source>
</evidence>
<gene>
    <name evidence="7" type="ORF">IE877_00035</name>
</gene>
<organism evidence="7 8">
    <name type="scientific">Methylomonas albis</name>
    <dbReference type="NCBI Taxonomy" id="1854563"/>
    <lineage>
        <taxon>Bacteria</taxon>
        <taxon>Pseudomonadati</taxon>
        <taxon>Pseudomonadota</taxon>
        <taxon>Gammaproteobacteria</taxon>
        <taxon>Methylococcales</taxon>
        <taxon>Methylococcaceae</taxon>
        <taxon>Methylomonas</taxon>
    </lineage>
</organism>
<dbReference type="PANTHER" id="PTHR43531">
    <property type="entry name" value="PROTEIN ICFG"/>
    <property type="match status" value="1"/>
</dbReference>
<feature type="domain" description="Methyl-accepting transducer" evidence="6">
    <location>
        <begin position="270"/>
        <end position="485"/>
    </location>
</feature>
<dbReference type="SMART" id="SM00283">
    <property type="entry name" value="MA"/>
    <property type="match status" value="1"/>
</dbReference>
<feature type="coiled-coil region" evidence="4">
    <location>
        <begin position="83"/>
        <end position="110"/>
    </location>
</feature>
<name>A0ABR9CU28_9GAMM</name>
<evidence type="ECO:0000256" key="4">
    <source>
        <dbReference type="SAM" id="Coils"/>
    </source>
</evidence>
<dbReference type="InterPro" id="IPR051310">
    <property type="entry name" value="MCP_chemotaxis"/>
</dbReference>
<dbReference type="SUPFAM" id="SSF58104">
    <property type="entry name" value="Methyl-accepting chemotaxis protein (MCP) signaling domain"/>
    <property type="match status" value="1"/>
</dbReference>
<reference evidence="7 8" key="1">
    <citation type="submission" date="2020-09" db="EMBL/GenBank/DDBJ databases">
        <title>Methylomonas albis sp. nov. and Methylomonas fluvii sp. nov.: Two cold-adapted methanotrophs from the River Elbe and an amended description of Methylovulum psychrotolerans strain Eb1.</title>
        <authorList>
            <person name="Bussmann I.K."/>
            <person name="Klings K.-W."/>
            <person name="Warnstedt J."/>
            <person name="Hoppert M."/>
            <person name="Saborowski A."/>
            <person name="Horn F."/>
            <person name="Liebner S."/>
        </authorList>
    </citation>
    <scope>NUCLEOTIDE SEQUENCE [LARGE SCALE GENOMIC DNA]</scope>
    <source>
        <strain evidence="7 8">EbA</strain>
    </source>
</reference>
<evidence type="ECO:0000313" key="7">
    <source>
        <dbReference type="EMBL" id="MBD9354290.1"/>
    </source>
</evidence>
<feature type="transmembrane region" description="Helical" evidence="5">
    <location>
        <begin position="187"/>
        <end position="208"/>
    </location>
</feature>
<dbReference type="PROSITE" id="PS50111">
    <property type="entry name" value="CHEMOTAXIS_TRANSDUC_2"/>
    <property type="match status" value="1"/>
</dbReference>
<dbReference type="PANTHER" id="PTHR43531:SF11">
    <property type="entry name" value="METHYL-ACCEPTING CHEMOTAXIS PROTEIN 3"/>
    <property type="match status" value="1"/>
</dbReference>
<evidence type="ECO:0000256" key="2">
    <source>
        <dbReference type="ARBA" id="ARBA00029447"/>
    </source>
</evidence>
<keyword evidence="4" id="KW-0175">Coiled coil</keyword>
<keyword evidence="8" id="KW-1185">Reference proteome</keyword>
<dbReference type="RefSeq" id="WP_192372083.1">
    <property type="nucleotide sequence ID" value="NZ_CAJHIV010000001.1"/>
</dbReference>
<keyword evidence="5" id="KW-0812">Transmembrane</keyword>
<comment type="similarity">
    <text evidence="2">Belongs to the methyl-accepting chemotaxis (MCP) protein family.</text>
</comment>
<feature type="coiled-coil region" evidence="4">
    <location>
        <begin position="456"/>
        <end position="494"/>
    </location>
</feature>
<sequence length="503" mass="53393">MNTMKVRTRLGLGFSGVLLLLAMIAGISISGMNDLLAGIDNMINDKFPKTVWANNVIGNINVIARAMRNTLIVKDQVTIDKELSRIQDSRRAIKENLDKLDESINSAEGKAVLKKVMDARTPYIAAQDQFIKLASEGKQAEAADFLLSQVRKLQTEYIDAVNALIEFQSKLMKQSGEEAKETVNQSVTLIATLALVSVMIGGVAGYLITKSLMKQLGGEPSYAAEAVNAMAAGDLSVEIALREGDNGSLLLDLKTMRDQLAHVIQQVLGNAEVLSSASKEVSATAQSISQATTEQAASVEETTSSIEQLTASVQQNTENAHVTEQMAGKSASEAKQGGEAVIETVKAMKHIAKKIGLIEDIAYKTNLLSLNAAIEAASAGEHGKGFAVVAAEVRKLAESSRTTAAEINELASNSVSIAEKAGVLIGHVLPDIVKTADLVQEINAASAEQASGIKQISEAMRQLDKVTQQNAAASEEMAATAEELNGQAEQLQDVVGFFKLAVS</sequence>
<evidence type="ECO:0000256" key="3">
    <source>
        <dbReference type="PROSITE-ProRule" id="PRU00284"/>
    </source>
</evidence>
<dbReference type="Proteomes" id="UP000652176">
    <property type="component" value="Unassembled WGS sequence"/>
</dbReference>
<evidence type="ECO:0000259" key="6">
    <source>
        <dbReference type="PROSITE" id="PS50111"/>
    </source>
</evidence>
<dbReference type="Pfam" id="PF12729">
    <property type="entry name" value="4HB_MCP_1"/>
    <property type="match status" value="1"/>
</dbReference>
<dbReference type="CDD" id="cd19411">
    <property type="entry name" value="MCP2201-like_sensor"/>
    <property type="match status" value="1"/>
</dbReference>
<accession>A0ABR9CU28</accession>
<dbReference type="InterPro" id="IPR004089">
    <property type="entry name" value="MCPsignal_dom"/>
</dbReference>
<dbReference type="Pfam" id="PF00015">
    <property type="entry name" value="MCPsignal"/>
    <property type="match status" value="1"/>
</dbReference>
<dbReference type="InterPro" id="IPR047347">
    <property type="entry name" value="YvaQ-like_sensor"/>
</dbReference>
<dbReference type="EMBL" id="JACXSS010000001">
    <property type="protein sequence ID" value="MBD9354290.1"/>
    <property type="molecule type" value="Genomic_DNA"/>
</dbReference>
<dbReference type="InterPro" id="IPR024478">
    <property type="entry name" value="HlyB_4HB_MCP"/>
</dbReference>
<evidence type="ECO:0000313" key="8">
    <source>
        <dbReference type="Proteomes" id="UP000652176"/>
    </source>
</evidence>